<sequence>MAEQALYPGIAVAYFGLLSWESRGDRLELGPAASVNVLCLFVLAQPLCLVIGGYMGAFIYLSMALMSYACLTRKGAETVKKRKEGTKKKSDIATENVSGERKKVKKEQRNGNKKED</sequence>
<proteinExistence type="predicted"/>
<keyword evidence="2" id="KW-0812">Transmembrane</keyword>
<dbReference type="AlphaFoldDB" id="A0AAD1VJM5"/>
<dbReference type="Proteomes" id="UP001295444">
    <property type="component" value="Chromosome 01"/>
</dbReference>
<keyword evidence="4" id="KW-1185">Reference proteome</keyword>
<evidence type="ECO:0000313" key="4">
    <source>
        <dbReference type="Proteomes" id="UP001295444"/>
    </source>
</evidence>
<evidence type="ECO:0000256" key="1">
    <source>
        <dbReference type="SAM" id="MobiDB-lite"/>
    </source>
</evidence>
<name>A0AAD1VJM5_PELCU</name>
<accession>A0AAD1VJM5</accession>
<feature type="region of interest" description="Disordered" evidence="1">
    <location>
        <begin position="80"/>
        <end position="116"/>
    </location>
</feature>
<protein>
    <submittedName>
        <fullName evidence="3">Uncharacterized protein</fullName>
    </submittedName>
</protein>
<dbReference type="EMBL" id="OW240912">
    <property type="protein sequence ID" value="CAH2221534.1"/>
    <property type="molecule type" value="Genomic_DNA"/>
</dbReference>
<feature type="compositionally biased region" description="Basic and acidic residues" evidence="1">
    <location>
        <begin position="107"/>
        <end position="116"/>
    </location>
</feature>
<reference evidence="3" key="1">
    <citation type="submission" date="2022-03" db="EMBL/GenBank/DDBJ databases">
        <authorList>
            <person name="Alioto T."/>
            <person name="Alioto T."/>
            <person name="Gomez Garrido J."/>
        </authorList>
    </citation>
    <scope>NUCLEOTIDE SEQUENCE</scope>
</reference>
<keyword evidence="2" id="KW-0472">Membrane</keyword>
<evidence type="ECO:0000313" key="3">
    <source>
        <dbReference type="EMBL" id="CAH2221534.1"/>
    </source>
</evidence>
<evidence type="ECO:0000256" key="2">
    <source>
        <dbReference type="SAM" id="Phobius"/>
    </source>
</evidence>
<keyword evidence="2" id="KW-1133">Transmembrane helix</keyword>
<organism evidence="3 4">
    <name type="scientific">Pelobates cultripes</name>
    <name type="common">Western spadefoot toad</name>
    <dbReference type="NCBI Taxonomy" id="61616"/>
    <lineage>
        <taxon>Eukaryota</taxon>
        <taxon>Metazoa</taxon>
        <taxon>Chordata</taxon>
        <taxon>Craniata</taxon>
        <taxon>Vertebrata</taxon>
        <taxon>Euteleostomi</taxon>
        <taxon>Amphibia</taxon>
        <taxon>Batrachia</taxon>
        <taxon>Anura</taxon>
        <taxon>Pelobatoidea</taxon>
        <taxon>Pelobatidae</taxon>
        <taxon>Pelobates</taxon>
    </lineage>
</organism>
<gene>
    <name evidence="3" type="ORF">PECUL_23A038208</name>
</gene>
<feature type="transmembrane region" description="Helical" evidence="2">
    <location>
        <begin position="53"/>
        <end position="71"/>
    </location>
</feature>